<protein>
    <submittedName>
        <fullName evidence="1">Uncharacterized protein</fullName>
    </submittedName>
</protein>
<evidence type="ECO:0000313" key="1">
    <source>
        <dbReference type="EMBL" id="GFF63790.1"/>
    </source>
</evidence>
<dbReference type="Proteomes" id="UP000465220">
    <property type="component" value="Unassembled WGS sequence"/>
</dbReference>
<gene>
    <name evidence="1" type="ORF">IFM60648_01043</name>
</gene>
<dbReference type="EMBL" id="BLKI01000004">
    <property type="protein sequence ID" value="GFF63790.1"/>
    <property type="molecule type" value="Genomic_DNA"/>
</dbReference>
<comment type="caution">
    <text evidence="1">The sequence shown here is derived from an EMBL/GenBank/DDBJ whole genome shotgun (WGS) entry which is preliminary data.</text>
</comment>
<organism evidence="1 2">
    <name type="scientific">Aspergillus lentulus</name>
    <dbReference type="NCBI Taxonomy" id="293939"/>
    <lineage>
        <taxon>Eukaryota</taxon>
        <taxon>Fungi</taxon>
        <taxon>Dikarya</taxon>
        <taxon>Ascomycota</taxon>
        <taxon>Pezizomycotina</taxon>
        <taxon>Eurotiomycetes</taxon>
        <taxon>Eurotiomycetidae</taxon>
        <taxon>Eurotiales</taxon>
        <taxon>Aspergillaceae</taxon>
        <taxon>Aspergillus</taxon>
        <taxon>Aspergillus subgen. Fumigati</taxon>
    </lineage>
</organism>
<sequence length="350" mass="38840">MADGVAIHTHDVRNLVNGNVVGDQIGGDQVAGNKITLEMRNIIFDPAIVSQLGLKDSDSSISKDLQRICQLVSIMILTETEGNLSKSPHTVVGLPETRRALEEFHTLRYTGTFDTSKGGPGLNLSDILPSLTIPTLADPEATLRYYAIMCKIRRQKEGDTTCSLRRSRRLQGWAAETRSSLLLVKGSFPTRHLLRDLAADMICLLRKEKSIVAWVLQAKSQQQHAHGVVDILKELVSQILQQNPATFTERRASLTARRIRDASTAEDWCSVLGSVLGGINEIYLVIDTEAFADQAKEYGWSCHFASLFNELQARRITTTVKVMFISCRKPVIRQFQTDCGTVIDAGRSCR</sequence>
<evidence type="ECO:0000313" key="2">
    <source>
        <dbReference type="Proteomes" id="UP000465220"/>
    </source>
</evidence>
<name>A0ABQ0ZTA6_ASPLE</name>
<accession>A0ABQ0ZTA6</accession>
<reference evidence="1 2" key="1">
    <citation type="submission" date="2020-01" db="EMBL/GenBank/DDBJ databases">
        <title>Draft genome sequence of Aspergillus lentulus IFM 60648.</title>
        <authorList>
            <person name="Takahashi H."/>
            <person name="Yaguchi T."/>
        </authorList>
    </citation>
    <scope>NUCLEOTIDE SEQUENCE [LARGE SCALE GENOMIC DNA]</scope>
    <source>
        <strain evidence="1 2">IFM 60648</strain>
    </source>
</reference>
<proteinExistence type="predicted"/>
<keyword evidence="2" id="KW-1185">Reference proteome</keyword>